<evidence type="ECO:0000313" key="2">
    <source>
        <dbReference type="EMBL" id="AES98092.2"/>
    </source>
</evidence>
<dbReference type="MEROPS" id="S01.472"/>
<dbReference type="KEGG" id="mtr:11437099"/>
<reference evidence="2 4" key="2">
    <citation type="journal article" date="2014" name="BMC Genomics">
        <title>An improved genome release (version Mt4.0) for the model legume Medicago truncatula.</title>
        <authorList>
            <person name="Tang H."/>
            <person name="Krishnakumar V."/>
            <person name="Bidwell S."/>
            <person name="Rosen B."/>
            <person name="Chan A."/>
            <person name="Zhou S."/>
            <person name="Gentzbittel L."/>
            <person name="Childs K.L."/>
            <person name="Yandell M."/>
            <person name="Gundlach H."/>
            <person name="Mayer K.F."/>
            <person name="Schwartz D.C."/>
            <person name="Town C.D."/>
        </authorList>
    </citation>
    <scope>GENOME REANNOTATION</scope>
    <source>
        <strain evidence="3 4">cv. Jemalong A17</strain>
    </source>
</reference>
<dbReference type="InterPro" id="IPR001478">
    <property type="entry name" value="PDZ"/>
</dbReference>
<gene>
    <name evidence="3" type="primary">11437099</name>
    <name evidence="2" type="ordered locus">MTR_5g064160</name>
</gene>
<dbReference type="Pfam" id="PF13180">
    <property type="entry name" value="PDZ_2"/>
    <property type="match status" value="1"/>
</dbReference>
<dbReference type="Proteomes" id="UP000002051">
    <property type="component" value="Chromosome 5"/>
</dbReference>
<dbReference type="PANTHER" id="PTHR47389:SF4">
    <property type="entry name" value="OS09G0436400 PROTEIN"/>
    <property type="match status" value="1"/>
</dbReference>
<name>G7KBB1_MEDTR</name>
<dbReference type="PANTHER" id="PTHR47389">
    <property type="entry name" value="OS09G0436400 PROTEIN"/>
    <property type="match status" value="1"/>
</dbReference>
<reference evidence="2 4" key="1">
    <citation type="journal article" date="2011" name="Nature">
        <title>The Medicago genome provides insight into the evolution of rhizobial symbioses.</title>
        <authorList>
            <person name="Young N.D."/>
            <person name="Debelle F."/>
            <person name="Oldroyd G.E."/>
            <person name="Geurts R."/>
            <person name="Cannon S.B."/>
            <person name="Udvardi M.K."/>
            <person name="Benedito V.A."/>
            <person name="Mayer K.F."/>
            <person name="Gouzy J."/>
            <person name="Schoof H."/>
            <person name="Van de Peer Y."/>
            <person name="Proost S."/>
            <person name="Cook D.R."/>
            <person name="Meyers B.C."/>
            <person name="Spannagl M."/>
            <person name="Cheung F."/>
            <person name="De Mita S."/>
            <person name="Krishnakumar V."/>
            <person name="Gundlach H."/>
            <person name="Zhou S."/>
            <person name="Mudge J."/>
            <person name="Bharti A.K."/>
            <person name="Murray J.D."/>
            <person name="Naoumkina M.A."/>
            <person name="Rosen B."/>
            <person name="Silverstein K.A."/>
            <person name="Tang H."/>
            <person name="Rombauts S."/>
            <person name="Zhao P.X."/>
            <person name="Zhou P."/>
            <person name="Barbe V."/>
            <person name="Bardou P."/>
            <person name="Bechner M."/>
            <person name="Bellec A."/>
            <person name="Berger A."/>
            <person name="Berges H."/>
            <person name="Bidwell S."/>
            <person name="Bisseling T."/>
            <person name="Choisne N."/>
            <person name="Couloux A."/>
            <person name="Denny R."/>
            <person name="Deshpande S."/>
            <person name="Dai X."/>
            <person name="Doyle J.J."/>
            <person name="Dudez A.M."/>
            <person name="Farmer A.D."/>
            <person name="Fouteau S."/>
            <person name="Franken C."/>
            <person name="Gibelin C."/>
            <person name="Gish J."/>
            <person name="Goldstein S."/>
            <person name="Gonzalez A.J."/>
            <person name="Green P.J."/>
            <person name="Hallab A."/>
            <person name="Hartog M."/>
            <person name="Hua A."/>
            <person name="Humphray S.J."/>
            <person name="Jeong D.H."/>
            <person name="Jing Y."/>
            <person name="Jocker A."/>
            <person name="Kenton S.M."/>
            <person name="Kim D.J."/>
            <person name="Klee K."/>
            <person name="Lai H."/>
            <person name="Lang C."/>
            <person name="Lin S."/>
            <person name="Macmil S.L."/>
            <person name="Magdelenat G."/>
            <person name="Matthews L."/>
            <person name="McCorrison J."/>
            <person name="Monaghan E.L."/>
            <person name="Mun J.H."/>
            <person name="Najar F.Z."/>
            <person name="Nicholson C."/>
            <person name="Noirot C."/>
            <person name="O'Bleness M."/>
            <person name="Paule C.R."/>
            <person name="Poulain J."/>
            <person name="Prion F."/>
            <person name="Qin B."/>
            <person name="Qu C."/>
            <person name="Retzel E.F."/>
            <person name="Riddle C."/>
            <person name="Sallet E."/>
            <person name="Samain S."/>
            <person name="Samson N."/>
            <person name="Sanders I."/>
            <person name="Saurat O."/>
            <person name="Scarpelli C."/>
            <person name="Schiex T."/>
            <person name="Segurens B."/>
            <person name="Severin A.J."/>
            <person name="Sherrier D.J."/>
            <person name="Shi R."/>
            <person name="Sims S."/>
            <person name="Singer S.R."/>
            <person name="Sinharoy S."/>
            <person name="Sterck L."/>
            <person name="Viollet A."/>
            <person name="Wang B.B."/>
            <person name="Wang K."/>
            <person name="Wang M."/>
            <person name="Wang X."/>
            <person name="Warfsmann J."/>
            <person name="Weissenbach J."/>
            <person name="White D.D."/>
            <person name="White J.D."/>
            <person name="Wiley G.B."/>
            <person name="Wincker P."/>
            <person name="Xing Y."/>
            <person name="Yang L."/>
            <person name="Yao Z."/>
            <person name="Ying F."/>
            <person name="Zhai J."/>
            <person name="Zhou L."/>
            <person name="Zuber A."/>
            <person name="Denarie J."/>
            <person name="Dixon R.A."/>
            <person name="May G.D."/>
            <person name="Schwartz D.C."/>
            <person name="Rogers J."/>
            <person name="Quetier F."/>
            <person name="Town C.D."/>
            <person name="Roe B.A."/>
        </authorList>
    </citation>
    <scope>NUCLEOTIDE SEQUENCE [LARGE SCALE GENOMIC DNA]</scope>
    <source>
        <strain evidence="2">A17</strain>
        <strain evidence="3 4">cv. Jemalong A17</strain>
    </source>
</reference>
<reference evidence="3" key="3">
    <citation type="submission" date="2015-04" db="UniProtKB">
        <authorList>
            <consortium name="EnsemblPlants"/>
        </authorList>
    </citation>
    <scope>IDENTIFICATION</scope>
    <source>
        <strain evidence="3">cv. Jemalong A17</strain>
    </source>
</reference>
<dbReference type="InterPro" id="IPR036034">
    <property type="entry name" value="PDZ_sf"/>
</dbReference>
<dbReference type="InterPro" id="IPR043504">
    <property type="entry name" value="Peptidase_S1_PA_chymotrypsin"/>
</dbReference>
<dbReference type="SUPFAM" id="SSF50494">
    <property type="entry name" value="Trypsin-like serine proteases"/>
    <property type="match status" value="1"/>
</dbReference>
<dbReference type="EnsemblPlants" id="AES98092">
    <property type="protein sequence ID" value="AES98092"/>
    <property type="gene ID" value="MTR_5g064160"/>
</dbReference>
<dbReference type="EMBL" id="CM001221">
    <property type="protein sequence ID" value="AES98092.2"/>
    <property type="molecule type" value="Genomic_DNA"/>
</dbReference>
<proteinExistence type="predicted"/>
<accession>G7KBB1</accession>
<dbReference type="SUPFAM" id="SSF50156">
    <property type="entry name" value="PDZ domain-like"/>
    <property type="match status" value="1"/>
</dbReference>
<feature type="domain" description="PDZ" evidence="1">
    <location>
        <begin position="340"/>
        <end position="406"/>
    </location>
</feature>
<dbReference type="AlphaFoldDB" id="G7KBB1"/>
<dbReference type="Gene3D" id="2.40.10.10">
    <property type="entry name" value="Trypsin-like serine proteases"/>
    <property type="match status" value="1"/>
</dbReference>
<organism evidence="2 4">
    <name type="scientific">Medicago truncatula</name>
    <name type="common">Barrel medic</name>
    <name type="synonym">Medicago tribuloides</name>
    <dbReference type="NCBI Taxonomy" id="3880"/>
    <lineage>
        <taxon>Eukaryota</taxon>
        <taxon>Viridiplantae</taxon>
        <taxon>Streptophyta</taxon>
        <taxon>Embryophyta</taxon>
        <taxon>Tracheophyta</taxon>
        <taxon>Spermatophyta</taxon>
        <taxon>Magnoliopsida</taxon>
        <taxon>eudicotyledons</taxon>
        <taxon>Gunneridae</taxon>
        <taxon>Pentapetalae</taxon>
        <taxon>rosids</taxon>
        <taxon>fabids</taxon>
        <taxon>Fabales</taxon>
        <taxon>Fabaceae</taxon>
        <taxon>Papilionoideae</taxon>
        <taxon>50 kb inversion clade</taxon>
        <taxon>NPAAA clade</taxon>
        <taxon>Hologalegina</taxon>
        <taxon>IRL clade</taxon>
        <taxon>Trifolieae</taxon>
        <taxon>Medicago</taxon>
    </lineage>
</organism>
<protein>
    <submittedName>
        <fullName evidence="2">Trypsin-like peptidase domain protein</fullName>
    </submittedName>
</protein>
<dbReference type="OrthoDB" id="1370786at2759"/>
<evidence type="ECO:0000313" key="4">
    <source>
        <dbReference type="Proteomes" id="UP000002051"/>
    </source>
</evidence>
<accession>A0A0C3XM56</accession>
<keyword evidence="4" id="KW-1185">Reference proteome</keyword>
<evidence type="ECO:0000313" key="3">
    <source>
        <dbReference type="EnsemblPlants" id="AES98092"/>
    </source>
</evidence>
<sequence>MNPERKFKQSFKRKNPWVRECLWDHGEFNPEYYTPDVMHYIRNLSQKLPKFKADVHNAYLDVNTKKAALKASSSVVALLSYTTGDQEFNQCSGVIIENDANNAHIVLTSANLIRRPTKDNLSDEEDVMEDNLSDEQDFMEDSLADNLKVKIFLYDGRSYEGQVRAYDFHFNIAWIQFQSDRSLPTAILRQVDDYINVNPAVAKLFRHHRRHSSRFNLVPGHPIVAVGRYFAKPFDLMAAPGQFTLGRCDFDCKELFMGTCKTTSSGEGGALINLSGEVIGIIFYYEFGFTTPFLPINIAHKCWEHYKRYGGLRQPSLGVVATSFYAADVFLMEKVIQKFLNLCGGVLVEKVIKGSCADSAGLHLNDVIVQCCGETVHSFLQFLEIVWDKKVGDVLQLSVARASQSQNDPVHVNMVVDEVAVENFNR</sequence>
<dbReference type="Gene3D" id="2.30.42.10">
    <property type="match status" value="1"/>
</dbReference>
<dbReference type="Pfam" id="PF13365">
    <property type="entry name" value="Trypsin_2"/>
    <property type="match status" value="1"/>
</dbReference>
<dbReference type="STRING" id="3880.G7KBB1"/>
<evidence type="ECO:0000259" key="1">
    <source>
        <dbReference type="Pfam" id="PF13180"/>
    </source>
</evidence>
<dbReference type="InterPro" id="IPR009003">
    <property type="entry name" value="Peptidase_S1_PA"/>
</dbReference>